<feature type="transmembrane region" description="Helical" evidence="1">
    <location>
        <begin position="182"/>
        <end position="203"/>
    </location>
</feature>
<evidence type="ECO:0000313" key="4">
    <source>
        <dbReference type="EMBL" id="KRN14873.1"/>
    </source>
</evidence>
<dbReference type="EMBL" id="AYZO01000001">
    <property type="protein sequence ID" value="KRN14873.1"/>
    <property type="molecule type" value="Genomic_DNA"/>
</dbReference>
<dbReference type="InterPro" id="IPR036938">
    <property type="entry name" value="PAP2/HPO_sf"/>
</dbReference>
<name>I7LG69_9LACO</name>
<dbReference type="OrthoDB" id="9789113at2"/>
<feature type="domain" description="Phosphatidic acid phosphatase type 2/haloperoxidase" evidence="2">
    <location>
        <begin position="84"/>
        <end position="197"/>
    </location>
</feature>
<dbReference type="AlphaFoldDB" id="I7LG69"/>
<dbReference type="Proteomes" id="UP000051521">
    <property type="component" value="Unassembled WGS sequence"/>
</dbReference>
<feature type="transmembrane region" description="Helical" evidence="1">
    <location>
        <begin position="83"/>
        <end position="106"/>
    </location>
</feature>
<evidence type="ECO:0000313" key="5">
    <source>
        <dbReference type="Proteomes" id="UP000009326"/>
    </source>
</evidence>
<proteinExistence type="predicted"/>
<accession>I7LG69</accession>
<reference evidence="4 6" key="2">
    <citation type="journal article" date="2015" name="Genome Announc.">
        <title>Expanding the biotechnology potential of lactobacilli through comparative genomics of 213 strains and associated genera.</title>
        <authorList>
            <person name="Sun Z."/>
            <person name="Harris H.M."/>
            <person name="McCann A."/>
            <person name="Guo C."/>
            <person name="Argimon S."/>
            <person name="Zhang W."/>
            <person name="Yang X."/>
            <person name="Jeffery I.B."/>
            <person name="Cooney J.C."/>
            <person name="Kagawa T.F."/>
            <person name="Liu W."/>
            <person name="Song Y."/>
            <person name="Salvetti E."/>
            <person name="Wrobel A."/>
            <person name="Rasinkangas P."/>
            <person name="Parkhill J."/>
            <person name="Rea M.C."/>
            <person name="O'Sullivan O."/>
            <person name="Ritari J."/>
            <person name="Douillard F.P."/>
            <person name="Paul Ross R."/>
            <person name="Yang R."/>
            <person name="Briner A.E."/>
            <person name="Felis G.E."/>
            <person name="de Vos W.M."/>
            <person name="Barrangou R."/>
            <person name="Klaenhammer T.R."/>
            <person name="Caufield P.W."/>
            <person name="Cui Y."/>
            <person name="Zhang H."/>
            <person name="O'Toole P.W."/>
        </authorList>
    </citation>
    <scope>NUCLEOTIDE SEQUENCE [LARGE SCALE GENOMIC DNA]</scope>
    <source>
        <strain evidence="4 6">DSM 23908</strain>
    </source>
</reference>
<reference evidence="3 5" key="1">
    <citation type="submission" date="2012-06" db="EMBL/GenBank/DDBJ databases">
        <title>Draft genome sequence of Lactobacillus gigeriorum CRBIP 24.85T, isolated from chicken crop.</title>
        <authorList>
            <person name="Cousin S."/>
            <person name="Ma L."/>
            <person name="Creno S."/>
            <person name="Clermont D."/>
            <person name="Loux V."/>
            <person name="Bizet C."/>
            <person name="Bouchier C."/>
        </authorList>
    </citation>
    <scope>NUCLEOTIDE SEQUENCE [LARGE SCALE GENOMIC DNA]</scope>
    <source>
        <strain evidence="5">CRBIP 24.85T</strain>
        <strain evidence="3">Type strain: CRBIP 24.85</strain>
    </source>
</reference>
<protein>
    <submittedName>
        <fullName evidence="3">Membrane-associated phospholipid phosphatase</fullName>
    </submittedName>
</protein>
<keyword evidence="1" id="KW-1133">Transmembrane helix</keyword>
<dbReference type="InterPro" id="IPR000326">
    <property type="entry name" value="PAP2/HPO"/>
</dbReference>
<feature type="transmembrane region" description="Helical" evidence="1">
    <location>
        <begin position="154"/>
        <end position="176"/>
    </location>
</feature>
<evidence type="ECO:0000256" key="1">
    <source>
        <dbReference type="SAM" id="Phobius"/>
    </source>
</evidence>
<dbReference type="Proteomes" id="UP000009326">
    <property type="component" value="Unassembled WGS sequence"/>
</dbReference>
<feature type="transmembrane region" description="Helical" evidence="1">
    <location>
        <begin position="9"/>
        <end position="30"/>
    </location>
</feature>
<evidence type="ECO:0000313" key="6">
    <source>
        <dbReference type="Proteomes" id="UP000051521"/>
    </source>
</evidence>
<comment type="caution">
    <text evidence="3">The sequence shown here is derived from an EMBL/GenBank/DDBJ whole genome shotgun (WGS) entry which is preliminary data.</text>
</comment>
<feature type="transmembrane region" description="Helical" evidence="1">
    <location>
        <begin position="50"/>
        <end position="76"/>
    </location>
</feature>
<sequence length="214" mass="24265">MEKQHHKVFYLGLIGFIAVAVSVMLHASYIASFDQLGQDWAQSLEPFHKILQAATLIAEPKFDLVYVAIIAVIIFAFFKRYRLYASCLFFAIIVGDAIGTVTKRLIHRPRPIGHLKVDDGFSFPSGHVLGMGIICLWLIMILLPVLVKNVTLRLIADILIWIFLLLVMISRVYFLAHYPSDVLGALFLSMTMIGIAKFSLTMIKHDHHRTKRTN</sequence>
<dbReference type="PANTHER" id="PTHR14969">
    <property type="entry name" value="SPHINGOSINE-1-PHOSPHATE PHOSPHOHYDROLASE"/>
    <property type="match status" value="1"/>
</dbReference>
<evidence type="ECO:0000313" key="3">
    <source>
        <dbReference type="EMBL" id="CCI87338.1"/>
    </source>
</evidence>
<dbReference type="EMBL" id="CAKC01000060">
    <property type="protein sequence ID" value="CCI87338.1"/>
    <property type="molecule type" value="Genomic_DNA"/>
</dbReference>
<keyword evidence="6" id="KW-1185">Reference proteome</keyword>
<evidence type="ECO:0000259" key="2">
    <source>
        <dbReference type="SMART" id="SM00014"/>
    </source>
</evidence>
<dbReference type="PATRIC" id="fig|1423751.3.peg.170"/>
<organism evidence="3 5">
    <name type="scientific">Lactobacillus gigeriorum DSM 23908 = CRBIP 24.85</name>
    <dbReference type="NCBI Taxonomy" id="1423751"/>
    <lineage>
        <taxon>Bacteria</taxon>
        <taxon>Bacillati</taxon>
        <taxon>Bacillota</taxon>
        <taxon>Bacilli</taxon>
        <taxon>Lactobacillales</taxon>
        <taxon>Lactobacillaceae</taxon>
        <taxon>Lactobacillus</taxon>
    </lineage>
</organism>
<dbReference type="Pfam" id="PF01569">
    <property type="entry name" value="PAP2"/>
    <property type="match status" value="1"/>
</dbReference>
<dbReference type="CDD" id="cd03392">
    <property type="entry name" value="PAP2_like_2"/>
    <property type="match status" value="1"/>
</dbReference>
<dbReference type="SMART" id="SM00014">
    <property type="entry name" value="acidPPc"/>
    <property type="match status" value="1"/>
</dbReference>
<keyword evidence="1" id="KW-0812">Transmembrane</keyword>
<gene>
    <name evidence="3" type="ORF">BN52_04030</name>
    <name evidence="4" type="ORF">FC38_GL000167</name>
</gene>
<keyword evidence="1" id="KW-0472">Membrane</keyword>
<dbReference type="RefSeq" id="WP_008473533.1">
    <property type="nucleotide sequence ID" value="NZ_AYZO01000001.1"/>
</dbReference>
<feature type="transmembrane region" description="Helical" evidence="1">
    <location>
        <begin position="126"/>
        <end position="147"/>
    </location>
</feature>
<dbReference type="Gene3D" id="1.20.144.10">
    <property type="entry name" value="Phosphatidic acid phosphatase type 2/haloperoxidase"/>
    <property type="match status" value="2"/>
</dbReference>
<dbReference type="STRING" id="1423751.FC38_GL000167"/>
<dbReference type="PANTHER" id="PTHR14969:SF13">
    <property type="entry name" value="AT30094P"/>
    <property type="match status" value="1"/>
</dbReference>
<dbReference type="SUPFAM" id="SSF48317">
    <property type="entry name" value="Acid phosphatase/Vanadium-dependent haloperoxidase"/>
    <property type="match status" value="1"/>
</dbReference>